<comment type="caution">
    <text evidence="2">The sequence shown here is derived from an EMBL/GenBank/DDBJ whole genome shotgun (WGS) entry which is preliminary data.</text>
</comment>
<dbReference type="EMBL" id="PVXQ01000012">
    <property type="protein sequence ID" value="PRR82800.1"/>
    <property type="molecule type" value="Genomic_DNA"/>
</dbReference>
<keyword evidence="1" id="KW-1133">Transmembrane helix</keyword>
<reference evidence="2 3" key="1">
    <citation type="submission" date="2018-03" db="EMBL/GenBank/DDBJ databases">
        <title>Genome sequence of Clostridium vincentii DSM 10228.</title>
        <authorList>
            <person name="Poehlein A."/>
            <person name="Daniel R."/>
        </authorList>
    </citation>
    <scope>NUCLEOTIDE SEQUENCE [LARGE SCALE GENOMIC DNA]</scope>
    <source>
        <strain evidence="2 3">DSM 10228</strain>
    </source>
</reference>
<dbReference type="AlphaFoldDB" id="A0A2T0BFY5"/>
<organism evidence="2 3">
    <name type="scientific">Clostridium vincentii</name>
    <dbReference type="NCBI Taxonomy" id="52704"/>
    <lineage>
        <taxon>Bacteria</taxon>
        <taxon>Bacillati</taxon>
        <taxon>Bacillota</taxon>
        <taxon>Clostridia</taxon>
        <taxon>Eubacteriales</taxon>
        <taxon>Clostridiaceae</taxon>
        <taxon>Clostridium</taxon>
    </lineage>
</organism>
<accession>A0A2T0BFY5</accession>
<keyword evidence="1" id="KW-0812">Transmembrane</keyword>
<dbReference type="Proteomes" id="UP000239471">
    <property type="component" value="Unassembled WGS sequence"/>
</dbReference>
<evidence type="ECO:0000256" key="1">
    <source>
        <dbReference type="SAM" id="Phobius"/>
    </source>
</evidence>
<sequence length="128" mass="15055">MIKQENVRNKRVRRIDRFKKKKKRQRRLAIIFLILISIVGYSLWQLYNKNQRKDLQYAVEQSLTSGNSDDRLLRVQNIDLLFNDSDAAVVEVIGLSKKEPHSTTKIKGSFRKGFMDSWNLESTSKIEI</sequence>
<protein>
    <submittedName>
        <fullName evidence="2">Uncharacterized protein</fullName>
    </submittedName>
</protein>
<name>A0A2T0BFY5_9CLOT</name>
<proteinExistence type="predicted"/>
<feature type="transmembrane region" description="Helical" evidence="1">
    <location>
        <begin position="28"/>
        <end position="47"/>
    </location>
</feature>
<evidence type="ECO:0000313" key="3">
    <source>
        <dbReference type="Proteomes" id="UP000239471"/>
    </source>
</evidence>
<evidence type="ECO:0000313" key="2">
    <source>
        <dbReference type="EMBL" id="PRR82800.1"/>
    </source>
</evidence>
<keyword evidence="1" id="KW-0472">Membrane</keyword>
<gene>
    <name evidence="2" type="ORF">CLVI_14370</name>
</gene>
<keyword evidence="3" id="KW-1185">Reference proteome</keyword>